<organism evidence="1 2">
    <name type="scientific">Xyrichtys novacula</name>
    <name type="common">Pearly razorfish</name>
    <name type="synonym">Hemipteronotus novacula</name>
    <dbReference type="NCBI Taxonomy" id="13765"/>
    <lineage>
        <taxon>Eukaryota</taxon>
        <taxon>Metazoa</taxon>
        <taxon>Chordata</taxon>
        <taxon>Craniata</taxon>
        <taxon>Vertebrata</taxon>
        <taxon>Euteleostomi</taxon>
        <taxon>Actinopterygii</taxon>
        <taxon>Neopterygii</taxon>
        <taxon>Teleostei</taxon>
        <taxon>Neoteleostei</taxon>
        <taxon>Acanthomorphata</taxon>
        <taxon>Eupercaria</taxon>
        <taxon>Labriformes</taxon>
        <taxon>Labridae</taxon>
        <taxon>Xyrichtys</taxon>
    </lineage>
</organism>
<dbReference type="AlphaFoldDB" id="A0AAV1GKY1"/>
<proteinExistence type="predicted"/>
<dbReference type="EMBL" id="OY660878">
    <property type="protein sequence ID" value="CAJ1074330.1"/>
    <property type="molecule type" value="Genomic_DNA"/>
</dbReference>
<dbReference type="Proteomes" id="UP001178508">
    <property type="component" value="Chromosome 15"/>
</dbReference>
<gene>
    <name evidence="1" type="ORF">XNOV1_A000107</name>
</gene>
<accession>A0AAV1GKY1</accession>
<protein>
    <submittedName>
        <fullName evidence="1">Uncharacterized protein</fullName>
    </submittedName>
</protein>
<reference evidence="1" key="1">
    <citation type="submission" date="2023-08" db="EMBL/GenBank/DDBJ databases">
        <authorList>
            <person name="Alioto T."/>
            <person name="Alioto T."/>
            <person name="Gomez Garrido J."/>
        </authorList>
    </citation>
    <scope>NUCLEOTIDE SEQUENCE</scope>
</reference>
<evidence type="ECO:0000313" key="2">
    <source>
        <dbReference type="Proteomes" id="UP001178508"/>
    </source>
</evidence>
<sequence length="104" mass="11327">MMVLFGKPISPLNDCKVVLKQSFCSVSPEPPNLLFVSSPGPFDMMGMGFSKGVNVGPALIYRVVHICREHTVSVPLITDDVGPTPHMLGDQRHQMCSVSPLYQA</sequence>
<name>A0AAV1GKY1_XYRNO</name>
<evidence type="ECO:0000313" key="1">
    <source>
        <dbReference type="EMBL" id="CAJ1074330.1"/>
    </source>
</evidence>
<keyword evidence="2" id="KW-1185">Reference proteome</keyword>